<evidence type="ECO:0000256" key="1">
    <source>
        <dbReference type="SAM" id="MobiDB-lite"/>
    </source>
</evidence>
<reference evidence="3 5" key="1">
    <citation type="submission" date="2016-04" db="EMBL/GenBank/DDBJ databases">
        <authorList>
            <person name="Evans L.H."/>
            <person name="Alamgir A."/>
            <person name="Owens N."/>
            <person name="Weber N.D."/>
            <person name="Virtaneva K."/>
            <person name="Barbian K."/>
            <person name="Babar A."/>
            <person name="Rosenke K."/>
        </authorList>
    </citation>
    <scope>NUCLEOTIDE SEQUENCE [LARGE SCALE GENOMIC DNA]</scope>
    <source>
        <strain evidence="3 5">JL2886</strain>
    </source>
</reference>
<dbReference type="Pfam" id="PF09350">
    <property type="entry name" value="DJC28_CD"/>
    <property type="match status" value="1"/>
</dbReference>
<dbReference type="EMBL" id="CP015124">
    <property type="protein sequence ID" value="ANP35800.1"/>
    <property type="molecule type" value="Genomic_DNA"/>
</dbReference>
<dbReference type="Proteomes" id="UP000092565">
    <property type="component" value="Chromosome"/>
</dbReference>
<evidence type="ECO:0000259" key="2">
    <source>
        <dbReference type="Pfam" id="PF09350"/>
    </source>
</evidence>
<dbReference type="EMBL" id="JARCJK010000003">
    <property type="protein sequence ID" value="MDE4165798.1"/>
    <property type="molecule type" value="Genomic_DNA"/>
</dbReference>
<evidence type="ECO:0000313" key="4">
    <source>
        <dbReference type="EMBL" id="MDE4165798.1"/>
    </source>
</evidence>
<keyword evidence="5" id="KW-1185">Reference proteome</keyword>
<evidence type="ECO:0000313" key="6">
    <source>
        <dbReference type="Proteomes" id="UP001218364"/>
    </source>
</evidence>
<feature type="compositionally biased region" description="Basic and acidic residues" evidence="1">
    <location>
        <begin position="27"/>
        <end position="37"/>
    </location>
</feature>
<accession>A0A1B0ZNT2</accession>
<dbReference type="RefSeq" id="WP_065270875.1">
    <property type="nucleotide sequence ID" value="NZ_CP015124.1"/>
</dbReference>
<proteinExistence type="predicted"/>
<gene>
    <name evidence="3" type="ORF">JL2886_00876</name>
    <name evidence="4" type="ORF">PXK24_08840</name>
</gene>
<name>A0A1B0ZNT2_9RHOB</name>
<feature type="region of interest" description="Disordered" evidence="1">
    <location>
        <begin position="19"/>
        <end position="38"/>
    </location>
</feature>
<feature type="domain" description="DnaJ homologue subfamily C member 28 conserved" evidence="2">
    <location>
        <begin position="8"/>
        <end position="74"/>
    </location>
</feature>
<protein>
    <submittedName>
        <fullName evidence="4">DUF1992 domain-containing protein</fullName>
    </submittedName>
    <submittedName>
        <fullName evidence="3">Molecular chaperone DnaJ</fullName>
    </submittedName>
</protein>
<evidence type="ECO:0000313" key="5">
    <source>
        <dbReference type="Proteomes" id="UP000092565"/>
    </source>
</evidence>
<dbReference type="OrthoDB" id="9798476at2"/>
<dbReference type="PATRIC" id="fig|60890.4.peg.856"/>
<organism evidence="3 5">
    <name type="scientific">Phaeobacter gallaeciensis</name>
    <dbReference type="NCBI Taxonomy" id="60890"/>
    <lineage>
        <taxon>Bacteria</taxon>
        <taxon>Pseudomonadati</taxon>
        <taxon>Pseudomonadota</taxon>
        <taxon>Alphaproteobacteria</taxon>
        <taxon>Rhodobacterales</taxon>
        <taxon>Roseobacteraceae</taxon>
        <taxon>Phaeobacter</taxon>
    </lineage>
</organism>
<evidence type="ECO:0000313" key="3">
    <source>
        <dbReference type="EMBL" id="ANP35800.1"/>
    </source>
</evidence>
<sequence>MIRAFRKLIEDQIRSASARGQLSGLEGEGKPLPDRTGQELVDPGLAAGLRVMAEAGAVPEEFTLKKELDAARAEYATLTDTEERRAAMARIADLELRWGMARDARKSFFR</sequence>
<reference evidence="4 6" key="2">
    <citation type="submission" date="2023-02" db="EMBL/GenBank/DDBJ databases">
        <title>Population genomics of bacteria associated with diatom.</title>
        <authorList>
            <person name="Xie J."/>
            <person name="Wang H."/>
        </authorList>
    </citation>
    <scope>NUCLEOTIDE SEQUENCE [LARGE SCALE GENOMIC DNA]</scope>
    <source>
        <strain evidence="4 6">PT47_8</strain>
    </source>
</reference>
<dbReference type="Proteomes" id="UP001218364">
    <property type="component" value="Unassembled WGS sequence"/>
</dbReference>
<dbReference type="AlphaFoldDB" id="A0A1B0ZNT2"/>
<dbReference type="InterPro" id="IPR018961">
    <property type="entry name" value="DnaJ_homolog_subfam-C_membr-28"/>
</dbReference>